<dbReference type="EMBL" id="LFZO01000025">
    <property type="protein sequence ID" value="KXT17097.1"/>
    <property type="molecule type" value="Genomic_DNA"/>
</dbReference>
<keyword evidence="3" id="KW-1185">Reference proteome</keyword>
<evidence type="ECO:0000256" key="1">
    <source>
        <dbReference type="SAM" id="SignalP"/>
    </source>
</evidence>
<dbReference type="AlphaFoldDB" id="A0A139IQN7"/>
<evidence type="ECO:0000313" key="3">
    <source>
        <dbReference type="Proteomes" id="UP000073492"/>
    </source>
</evidence>
<dbReference type="Proteomes" id="UP000073492">
    <property type="component" value="Unassembled WGS sequence"/>
</dbReference>
<accession>A0A139IQN7</accession>
<gene>
    <name evidence="2" type="ORF">AC579_2036</name>
</gene>
<name>A0A139IQN7_9PEZI</name>
<keyword evidence="1" id="KW-0732">Signal</keyword>
<feature type="chain" id="PRO_5007297631" description="Secreted protein" evidence="1">
    <location>
        <begin position="33"/>
        <end position="242"/>
    </location>
</feature>
<proteinExistence type="predicted"/>
<protein>
    <recommendedName>
        <fullName evidence="4">Secreted protein</fullName>
    </recommendedName>
</protein>
<comment type="caution">
    <text evidence="2">The sequence shown here is derived from an EMBL/GenBank/DDBJ whole genome shotgun (WGS) entry which is preliminary data.</text>
</comment>
<feature type="signal peptide" evidence="1">
    <location>
        <begin position="1"/>
        <end position="32"/>
    </location>
</feature>
<evidence type="ECO:0008006" key="4">
    <source>
        <dbReference type="Google" id="ProtNLM"/>
    </source>
</evidence>
<organism evidence="2 3">
    <name type="scientific">Pseudocercospora musae</name>
    <dbReference type="NCBI Taxonomy" id="113226"/>
    <lineage>
        <taxon>Eukaryota</taxon>
        <taxon>Fungi</taxon>
        <taxon>Dikarya</taxon>
        <taxon>Ascomycota</taxon>
        <taxon>Pezizomycotina</taxon>
        <taxon>Dothideomycetes</taxon>
        <taxon>Dothideomycetidae</taxon>
        <taxon>Mycosphaerellales</taxon>
        <taxon>Mycosphaerellaceae</taxon>
        <taxon>Pseudocercospora</taxon>
    </lineage>
</organism>
<evidence type="ECO:0000313" key="2">
    <source>
        <dbReference type="EMBL" id="KXT17097.1"/>
    </source>
</evidence>
<sequence length="242" mass="26840">MVHRCCRELHTWSRRRRSLAIVAMLLLDAAAAGLLPPDSQQLALPMLALLLRRCLRTTANVDASSLECAMIRRPQQAAVGASLASVSAPDTVRHGSLQLACTWKRPRMGSAALFREQSSTDFKVPHRTQQAMRVACASWRMRRHPTHSSQFGGGMAARQTQEMRKCVSWAVEGGARSMTPCRDDTPFRLTRLTGFVLQGSKWEVIAFVLALDTCGSRASRRLHPNVSRRFAPKSGGCQIYQP</sequence>
<reference evidence="2 3" key="1">
    <citation type="submission" date="2015-07" db="EMBL/GenBank/DDBJ databases">
        <title>Comparative genomics of the Sigatoka disease complex on banana suggests a link between parallel evolutionary changes in Pseudocercospora fijiensis and Pseudocercospora eumusae and increased virulence on the banana host.</title>
        <authorList>
            <person name="Chang T.-C."/>
            <person name="Salvucci A."/>
            <person name="Crous P.W."/>
            <person name="Stergiopoulos I."/>
        </authorList>
    </citation>
    <scope>NUCLEOTIDE SEQUENCE [LARGE SCALE GENOMIC DNA]</scope>
    <source>
        <strain evidence="2 3">CBS 116634</strain>
    </source>
</reference>